<dbReference type="SMART" id="SM00028">
    <property type="entry name" value="TPR"/>
    <property type="match status" value="2"/>
</dbReference>
<dbReference type="Pfam" id="PF00515">
    <property type="entry name" value="TPR_1"/>
    <property type="match status" value="1"/>
</dbReference>
<dbReference type="Gene3D" id="3.40.50.410">
    <property type="entry name" value="von Willebrand factor, type A domain"/>
    <property type="match status" value="1"/>
</dbReference>
<accession>Q23RC3</accession>
<dbReference type="PROSITE" id="PS50005">
    <property type="entry name" value="TPR"/>
    <property type="match status" value="1"/>
</dbReference>
<proteinExistence type="predicted"/>
<feature type="coiled-coil region" evidence="2">
    <location>
        <begin position="961"/>
        <end position="988"/>
    </location>
</feature>
<keyword evidence="3" id="KW-0472">Membrane</keyword>
<dbReference type="KEGG" id="tet:TTHERM_00389650"/>
<dbReference type="CDD" id="cd00198">
    <property type="entry name" value="vWFA"/>
    <property type="match status" value="1"/>
</dbReference>
<dbReference type="PROSITE" id="PS50234">
    <property type="entry name" value="VWFA"/>
    <property type="match status" value="1"/>
</dbReference>
<feature type="repeat" description="TPR" evidence="1">
    <location>
        <begin position="605"/>
        <end position="638"/>
    </location>
</feature>
<evidence type="ECO:0000256" key="1">
    <source>
        <dbReference type="PROSITE-ProRule" id="PRU00339"/>
    </source>
</evidence>
<evidence type="ECO:0000259" key="4">
    <source>
        <dbReference type="PROSITE" id="PS50234"/>
    </source>
</evidence>
<keyword evidence="2" id="KW-0175">Coiled coil</keyword>
<gene>
    <name evidence="5" type="ORF">TTHERM_00389650</name>
</gene>
<dbReference type="InterPro" id="IPR036465">
    <property type="entry name" value="vWFA_dom_sf"/>
</dbReference>
<evidence type="ECO:0000313" key="5">
    <source>
        <dbReference type="EMBL" id="EAR99125.1"/>
    </source>
</evidence>
<protein>
    <submittedName>
        <fullName evidence="5">Tetratricopeptide repeat protein</fullName>
    </submittedName>
</protein>
<feature type="transmembrane region" description="Helical" evidence="3">
    <location>
        <begin position="33"/>
        <end position="60"/>
    </location>
</feature>
<name>Q23RC3_TETTS</name>
<evidence type="ECO:0000256" key="2">
    <source>
        <dbReference type="SAM" id="Coils"/>
    </source>
</evidence>
<evidence type="ECO:0000256" key="3">
    <source>
        <dbReference type="SAM" id="Phobius"/>
    </source>
</evidence>
<dbReference type="InParanoid" id="Q23RC3"/>
<dbReference type="Proteomes" id="UP000009168">
    <property type="component" value="Unassembled WGS sequence"/>
</dbReference>
<keyword evidence="3" id="KW-0812">Transmembrane</keyword>
<dbReference type="AlphaFoldDB" id="Q23RC3"/>
<dbReference type="GeneID" id="7838850"/>
<dbReference type="SUPFAM" id="SSF53300">
    <property type="entry name" value="vWA-like"/>
    <property type="match status" value="1"/>
</dbReference>
<dbReference type="Pfam" id="PF00092">
    <property type="entry name" value="VWA"/>
    <property type="match status" value="1"/>
</dbReference>
<sequence>MKNEKENKQSKQPYLKLNEKHDKKAMSNFQRNIMIKIGFWQCITILVVGIMNNLIVFFSFGHIKQVSQAIFLDNELLALTSLNNQQAKTVSNQVQMIVTALHQLNKVNIRQINQTPQSSSFMHCYPQSYYNYVKTTQNLNCKCTPPSNCQYSPFLNNPNIIICPNTNINSPYPWYENNFSSSYSQNQYYYFAATTPNSDPIFSQQAYNQVRVDMQYQFQEFYTIARLQYKSMKNFIDYIKITHQSGVEMFYSGQPASFYQCDYSTRNDKLFQKARQYSKLYSKDLVEFVYIDQATNVANEKIKSVFCLVLTNMINCVTQAADVQCGQICIQSSIAYSQIQKILSKNIIVDSQQYFLIGSQELDNYQVINQQVKNSQGVLTSFAWLYTVLFNYLPTQPVSQLVVDFSNKFGQYFYPYSPSISRAEYEIQDMGFGEYYQSQTDTVSFAWSYIKVDQDYEDPNTDKIVFTLMSQFNQDDAMEVFSSYFDKESKLNSSWIWVALVTVGSMILCYCFLKQFASSIANPIIELTQKVKQIREGNLDINLLVDFKFSFEELNNLYEELEDVNLQIKYSTDNFYNEKSDAENLINLTNAICLYQNLKNQKILGILYNNLGNIYARNQKYTEAISCFRKAVKIAEKELRKLVRFDYPEVFYKAKRISGWEEFLKSKEPPSPLGWLEEEEKAIYFNNKKMVRVNSKLKKKLEEVYCNRLFSLANVLIFQGEIEQQNKDKLLYFEEAIDHLNLVEKVDKNLDHARSRSIKIHFKLSQAYINRAKLVPQFEEDLFEGIESCDRAQSKFPYYEVVHNLFRVEILKRKMEKDLNDDNVSIRKSTNQYSSINQTQKINLLTQDSLQKHSNRRNNPMLIEMSQFYSPVLKESQYNRIKKIPSMIQAQQRQLNDEETDLEVIVDDPPEILKSELGLVKGQVYYEIGLYDIALEQCTKAIEGGKYFNPDIRRECLKIIQNIFELQIKKKQKNLEKEQKDGQEYTAQDKIIQDFQKALKVVNHMIQDCEVKGKKDVVFLMDISETMCQSKYKAIDSFVSIRENYIKQFDRLALISFNHNVNVCFELQVSGKNDKFIDKYFKDAKNLACTGDKALYNAIYDGIKLFKKTEPQPNSRWLVAITDNVDNYSRIDEEQLKPLFFQNNVKLILIGLNLKSNAKEVYLKLCKNTGGTFIENPDSMDLNVAFQSITNLQFATYQQANYVDEKFD</sequence>
<keyword evidence="1" id="KW-0802">TPR repeat</keyword>
<dbReference type="InterPro" id="IPR011990">
    <property type="entry name" value="TPR-like_helical_dom_sf"/>
</dbReference>
<dbReference type="SUPFAM" id="SSF48452">
    <property type="entry name" value="TPR-like"/>
    <property type="match status" value="1"/>
</dbReference>
<feature type="domain" description="VWFA" evidence="4">
    <location>
        <begin position="1016"/>
        <end position="1189"/>
    </location>
</feature>
<dbReference type="RefSeq" id="XP_001019370.1">
    <property type="nucleotide sequence ID" value="XM_001019370.1"/>
</dbReference>
<organism evidence="5 6">
    <name type="scientific">Tetrahymena thermophila (strain SB210)</name>
    <dbReference type="NCBI Taxonomy" id="312017"/>
    <lineage>
        <taxon>Eukaryota</taxon>
        <taxon>Sar</taxon>
        <taxon>Alveolata</taxon>
        <taxon>Ciliophora</taxon>
        <taxon>Intramacronucleata</taxon>
        <taxon>Oligohymenophorea</taxon>
        <taxon>Hymenostomatida</taxon>
        <taxon>Tetrahymenina</taxon>
        <taxon>Tetrahymenidae</taxon>
        <taxon>Tetrahymena</taxon>
    </lineage>
</organism>
<dbReference type="Gene3D" id="1.25.40.10">
    <property type="entry name" value="Tetratricopeptide repeat domain"/>
    <property type="match status" value="1"/>
</dbReference>
<dbReference type="InterPro" id="IPR002035">
    <property type="entry name" value="VWF_A"/>
</dbReference>
<dbReference type="EMBL" id="GG662644">
    <property type="protein sequence ID" value="EAR99125.1"/>
    <property type="molecule type" value="Genomic_DNA"/>
</dbReference>
<dbReference type="HOGENOM" id="CLU_270084_0_0_1"/>
<keyword evidence="6" id="KW-1185">Reference proteome</keyword>
<evidence type="ECO:0000313" key="6">
    <source>
        <dbReference type="Proteomes" id="UP000009168"/>
    </source>
</evidence>
<dbReference type="InterPro" id="IPR019734">
    <property type="entry name" value="TPR_rpt"/>
</dbReference>
<keyword evidence="3" id="KW-1133">Transmembrane helix</keyword>
<reference evidence="6" key="1">
    <citation type="journal article" date="2006" name="PLoS Biol.">
        <title>Macronuclear genome sequence of the ciliate Tetrahymena thermophila, a model eukaryote.</title>
        <authorList>
            <person name="Eisen J.A."/>
            <person name="Coyne R.S."/>
            <person name="Wu M."/>
            <person name="Wu D."/>
            <person name="Thiagarajan M."/>
            <person name="Wortman J.R."/>
            <person name="Badger J.H."/>
            <person name="Ren Q."/>
            <person name="Amedeo P."/>
            <person name="Jones K.M."/>
            <person name="Tallon L.J."/>
            <person name="Delcher A.L."/>
            <person name="Salzberg S.L."/>
            <person name="Silva J.C."/>
            <person name="Haas B.J."/>
            <person name="Majoros W.H."/>
            <person name="Farzad M."/>
            <person name="Carlton J.M."/>
            <person name="Smith R.K. Jr."/>
            <person name="Garg J."/>
            <person name="Pearlman R.E."/>
            <person name="Karrer K.M."/>
            <person name="Sun L."/>
            <person name="Manning G."/>
            <person name="Elde N.C."/>
            <person name="Turkewitz A.P."/>
            <person name="Asai D.J."/>
            <person name="Wilkes D.E."/>
            <person name="Wang Y."/>
            <person name="Cai H."/>
            <person name="Collins K."/>
            <person name="Stewart B.A."/>
            <person name="Lee S.R."/>
            <person name="Wilamowska K."/>
            <person name="Weinberg Z."/>
            <person name="Ruzzo W.L."/>
            <person name="Wloga D."/>
            <person name="Gaertig J."/>
            <person name="Frankel J."/>
            <person name="Tsao C.-C."/>
            <person name="Gorovsky M.A."/>
            <person name="Keeling P.J."/>
            <person name="Waller R.F."/>
            <person name="Patron N.J."/>
            <person name="Cherry J.M."/>
            <person name="Stover N.A."/>
            <person name="Krieger C.J."/>
            <person name="del Toro C."/>
            <person name="Ryder H.F."/>
            <person name="Williamson S.C."/>
            <person name="Barbeau R.A."/>
            <person name="Hamilton E.P."/>
            <person name="Orias E."/>
        </authorList>
    </citation>
    <scope>NUCLEOTIDE SEQUENCE [LARGE SCALE GENOMIC DNA]</scope>
    <source>
        <strain evidence="6">SB210</strain>
    </source>
</reference>